<gene>
    <name evidence="3" type="ORF">JFN93_06055</name>
</gene>
<sequence length="378" mass="41928">MRIAFIAVKGMPLGGGIEKVTEEIGSRLVGRGHEVIVYAGRMSGSRDGIYHGMRVKTVPAIRTRALYKLSICLLATLDVVLREKVDLIHFHAIGPSLFSLFPRLFGIPTVVQVHGIERKRDKWGVAGRLCLALAELSVYFPNRVTAVSRVLQRYFGELYHRGVSYIPNGVSVDPPRPPAWLVEQGIAPRRYVLFVARTVEEKGAHFLIEAFRKLDTDFQLVIAGDDPHGARYQERLHRLAQGDPRILFTGFVTGEPLAELFSNAYLFCLPSTIEGLPLSLLEAMGYGNCCLVSDIPENLEAAGDAGCSFKNRDPEDLRRVLAGLIARPDRAAALRERAANRARHDFGWEGVTAQMEALYRTLPGLQGCPERLAQQETI</sequence>
<dbReference type="SUPFAM" id="SSF53756">
    <property type="entry name" value="UDP-Glycosyltransferase/glycogen phosphorylase"/>
    <property type="match status" value="1"/>
</dbReference>
<comment type="caution">
    <text evidence="3">The sequence shown here is derived from an EMBL/GenBank/DDBJ whole genome shotgun (WGS) entry which is preliminary data.</text>
</comment>
<dbReference type="GO" id="GO:0016758">
    <property type="term" value="F:hexosyltransferase activity"/>
    <property type="evidence" value="ECO:0007669"/>
    <property type="project" value="TreeGrafter"/>
</dbReference>
<dbReference type="RefSeq" id="WP_199383098.1">
    <property type="nucleotide sequence ID" value="NZ_JAEMHM010000004.1"/>
</dbReference>
<accession>A0A8J7IX03</accession>
<evidence type="ECO:0000259" key="2">
    <source>
        <dbReference type="Pfam" id="PF13439"/>
    </source>
</evidence>
<dbReference type="InterPro" id="IPR050194">
    <property type="entry name" value="Glycosyltransferase_grp1"/>
</dbReference>
<dbReference type="InterPro" id="IPR001296">
    <property type="entry name" value="Glyco_trans_1"/>
</dbReference>
<keyword evidence="4" id="KW-1185">Reference proteome</keyword>
<proteinExistence type="predicted"/>
<evidence type="ECO:0000313" key="3">
    <source>
        <dbReference type="EMBL" id="MBJ6724262.1"/>
    </source>
</evidence>
<evidence type="ECO:0000313" key="4">
    <source>
        <dbReference type="Proteomes" id="UP000636888"/>
    </source>
</evidence>
<dbReference type="Gene3D" id="3.40.50.2000">
    <property type="entry name" value="Glycogen Phosphorylase B"/>
    <property type="match status" value="2"/>
</dbReference>
<feature type="domain" description="Glycosyl transferase family 1" evidence="1">
    <location>
        <begin position="189"/>
        <end position="340"/>
    </location>
</feature>
<name>A0A8J7IX03_9BACT</name>
<dbReference type="PANTHER" id="PTHR45947">
    <property type="entry name" value="SULFOQUINOVOSYL TRANSFERASE SQD2"/>
    <property type="match status" value="1"/>
</dbReference>
<organism evidence="3 4">
    <name type="scientific">Geomesophilobacter sediminis</name>
    <dbReference type="NCBI Taxonomy" id="2798584"/>
    <lineage>
        <taxon>Bacteria</taxon>
        <taxon>Pseudomonadati</taxon>
        <taxon>Thermodesulfobacteriota</taxon>
        <taxon>Desulfuromonadia</taxon>
        <taxon>Geobacterales</taxon>
        <taxon>Geobacteraceae</taxon>
        <taxon>Geomesophilobacter</taxon>
    </lineage>
</organism>
<dbReference type="Pfam" id="PF00534">
    <property type="entry name" value="Glycos_transf_1"/>
    <property type="match status" value="1"/>
</dbReference>
<dbReference type="InterPro" id="IPR028098">
    <property type="entry name" value="Glyco_trans_4-like_N"/>
</dbReference>
<evidence type="ECO:0000259" key="1">
    <source>
        <dbReference type="Pfam" id="PF00534"/>
    </source>
</evidence>
<dbReference type="CDD" id="cd03801">
    <property type="entry name" value="GT4_PimA-like"/>
    <property type="match status" value="1"/>
</dbReference>
<dbReference type="EMBL" id="JAEMHM010000004">
    <property type="protein sequence ID" value="MBJ6724262.1"/>
    <property type="molecule type" value="Genomic_DNA"/>
</dbReference>
<feature type="domain" description="Glycosyltransferase subfamily 4-like N-terminal" evidence="2">
    <location>
        <begin position="15"/>
        <end position="173"/>
    </location>
</feature>
<dbReference type="Pfam" id="PF13439">
    <property type="entry name" value="Glyco_transf_4"/>
    <property type="match status" value="1"/>
</dbReference>
<dbReference type="Proteomes" id="UP000636888">
    <property type="component" value="Unassembled WGS sequence"/>
</dbReference>
<protein>
    <submittedName>
        <fullName evidence="3">Glycosyltransferase family 4 protein</fullName>
    </submittedName>
</protein>
<dbReference type="AlphaFoldDB" id="A0A8J7IX03"/>
<dbReference type="PANTHER" id="PTHR45947:SF3">
    <property type="entry name" value="SULFOQUINOVOSYL TRANSFERASE SQD2"/>
    <property type="match status" value="1"/>
</dbReference>
<reference evidence="3" key="1">
    <citation type="submission" date="2020-12" db="EMBL/GenBank/DDBJ databases">
        <title>Geomonas sp. Red875, isolated from river sediment.</title>
        <authorList>
            <person name="Xu Z."/>
            <person name="Zhang Z."/>
            <person name="Masuda Y."/>
            <person name="Itoh H."/>
            <person name="Senoo K."/>
        </authorList>
    </citation>
    <scope>NUCLEOTIDE SEQUENCE</scope>
    <source>
        <strain evidence="3">Red875</strain>
    </source>
</reference>